<keyword evidence="2" id="KW-0472">Membrane</keyword>
<dbReference type="InterPro" id="IPR009937">
    <property type="entry name" value="Phage_holin_3_6"/>
</dbReference>
<accession>A0A0M2GTN6</accession>
<keyword evidence="4" id="KW-1185">Reference proteome</keyword>
<feature type="compositionally biased region" description="Pro residues" evidence="1">
    <location>
        <begin position="126"/>
        <end position="135"/>
    </location>
</feature>
<proteinExistence type="predicted"/>
<dbReference type="EMBL" id="JYJH01000009">
    <property type="protein sequence ID" value="KJK38842.1"/>
    <property type="molecule type" value="Genomic_DNA"/>
</dbReference>
<reference evidence="4" key="1">
    <citation type="submission" date="2015-02" db="EMBL/GenBank/DDBJ databases">
        <authorList>
            <person name="Ju K.-S."/>
            <person name="Doroghazi J.R."/>
            <person name="Metcalf W."/>
        </authorList>
    </citation>
    <scope>NUCLEOTIDE SEQUENCE [LARGE SCALE GENOMIC DNA]</scope>
    <source>
        <strain evidence="4">NRRL B-16380</strain>
    </source>
</reference>
<dbReference type="RefSeq" id="WP_031136429.1">
    <property type="nucleotide sequence ID" value="NZ_JYJH01000009.1"/>
</dbReference>
<feature type="transmembrane region" description="Helical" evidence="2">
    <location>
        <begin position="73"/>
        <end position="90"/>
    </location>
</feature>
<protein>
    <recommendedName>
        <fullName evidence="5">Integral membrane protein</fullName>
    </recommendedName>
</protein>
<evidence type="ECO:0000313" key="3">
    <source>
        <dbReference type="EMBL" id="KJK38842.1"/>
    </source>
</evidence>
<keyword evidence="2" id="KW-0812">Transmembrane</keyword>
<organism evidence="3 4">
    <name type="scientific">Streptomyces variegatus</name>
    <dbReference type="NCBI Taxonomy" id="284040"/>
    <lineage>
        <taxon>Bacteria</taxon>
        <taxon>Bacillati</taxon>
        <taxon>Actinomycetota</taxon>
        <taxon>Actinomycetes</taxon>
        <taxon>Kitasatosporales</taxon>
        <taxon>Streptomycetaceae</taxon>
        <taxon>Streptomyces</taxon>
    </lineage>
</organism>
<dbReference type="AlphaFoldDB" id="A0A0M2GTN6"/>
<sequence length="159" mass="16255">MKPLDHLEHLDKHLVDELAQVARETVREELREQTRKQRRKAALYAASGALALYAGAALALAVGLALALGLPDWAAALITAVILGALAYVLRGMARPSRPGPEHASGVAPGGDSARRTAAGAVGGMPYPPVPPAPPAGTAAPGTVPPRPADGPDVPHRGV</sequence>
<evidence type="ECO:0000256" key="1">
    <source>
        <dbReference type="SAM" id="MobiDB-lite"/>
    </source>
</evidence>
<dbReference type="PATRIC" id="fig|284040.3.peg.8025"/>
<gene>
    <name evidence="3" type="ORF">UK15_15360</name>
</gene>
<comment type="caution">
    <text evidence="3">The sequence shown here is derived from an EMBL/GenBank/DDBJ whole genome shotgun (WGS) entry which is preliminary data.</text>
</comment>
<evidence type="ECO:0000313" key="4">
    <source>
        <dbReference type="Proteomes" id="UP000034786"/>
    </source>
</evidence>
<feature type="region of interest" description="Disordered" evidence="1">
    <location>
        <begin position="96"/>
        <end position="159"/>
    </location>
</feature>
<feature type="transmembrane region" description="Helical" evidence="2">
    <location>
        <begin position="41"/>
        <end position="67"/>
    </location>
</feature>
<evidence type="ECO:0008006" key="5">
    <source>
        <dbReference type="Google" id="ProtNLM"/>
    </source>
</evidence>
<name>A0A0M2GTN6_9ACTN</name>
<dbReference type="Proteomes" id="UP000034786">
    <property type="component" value="Unassembled WGS sequence"/>
</dbReference>
<dbReference type="STRING" id="284040.UK15_15360"/>
<evidence type="ECO:0000256" key="2">
    <source>
        <dbReference type="SAM" id="Phobius"/>
    </source>
</evidence>
<dbReference type="Pfam" id="PF07332">
    <property type="entry name" value="Phage_holin_3_6"/>
    <property type="match status" value="1"/>
</dbReference>
<keyword evidence="2" id="KW-1133">Transmembrane helix</keyword>